<organism evidence="2 3">
    <name type="scientific">Cryptosporidium parvum</name>
    <dbReference type="NCBI Taxonomy" id="5807"/>
    <lineage>
        <taxon>Eukaryota</taxon>
        <taxon>Sar</taxon>
        <taxon>Alveolata</taxon>
        <taxon>Apicomplexa</taxon>
        <taxon>Conoidasida</taxon>
        <taxon>Coccidia</taxon>
        <taxon>Eucoccidiorida</taxon>
        <taxon>Eimeriorina</taxon>
        <taxon>Cryptosporidiidae</taxon>
        <taxon>Cryptosporidium</taxon>
    </lineage>
</organism>
<evidence type="ECO:0000259" key="1">
    <source>
        <dbReference type="Pfam" id="PF26254"/>
    </source>
</evidence>
<proteinExistence type="predicted"/>
<dbReference type="VEuPathDB" id="CryptoDB:CPATCC_0009280"/>
<dbReference type="InterPro" id="IPR058565">
    <property type="entry name" value="Ig_TRAPPC9_Trs120_1st"/>
</dbReference>
<sequence length="1330" mass="154013">MSVNIYASVIDNSLIKVLFVKTKAADSALFDDVIKQIQNSIIHYSLNIDQLKTSLKCDYINQNRSLLETKPFKINTVYRTICSNSNKTNIPRSLICIDHVVIFVTLKKKKCFNNKIFDNETNIPDHPFIYRVDIDIIDSINKEIELNCEDKNGIQFNSINELAENVILNIFCKFNSIVNKYIDKGYDKITKIELLEDKTLEIIRYRMRIAGIYLALGSPISSAMYYNSILELIEDHDLDLAYYLAHCFEGQATMLYYFYSNSENSLEWWEVVSNSLSSFIQDLPIPIQVSLQSNNYNSTNYNDSIYIIQSRKQIFFDSILKKLNLSLNLLWKINHFTNGFIISDNNTKLNYNSDFSVSIYELIIKKSRFLIENFVSHFYLDRKIIIDFLDPFVNLNIPPDYSRNDLYNYAMFLIGCAEIYFNINSKRRVGIILIKLSQLFNQNKIYNHSYYISCAAYQWYSSIYTGTNNFDLLKIIQNLAAHILKEEDNYSTHIQCALCNVSNNSNILLGSNYRLDQITEKKLGIMFEKHYVPGKLYLDNNYLQYLSIYKHDLSLSYSALISNGGTSLYQDLECSNAHYELLASLKPFVNSFVSYGVHSMLQAYRKFYLNTIDLQKLKAYPSRYEMLALITMIESSILFGCASRSATVLLLILDKIIYFPPIYNYDTLKIIQSKCIDSLSIISNTIQLPIIRAPYYSVTNGKNRCYTSIESLDHLFNTLLHTTQLILIFDVTFEQIPLNTECYKCNNEISLSSIFSAKVNDYCSNCESKMLKTDSSPMIFCKTSNISYFSDPKFIIQPEFKWVPLKVNNAKIPVLNSLKANQSNLFLYNPFEKKVNDLREICNHGKSQVETQTNIIWQAEKQYTIYVSLFNPFLIPIILDCFSVIIKGEVKCEISPVSVVIPPTPRFSTPGEVKVAIAVIPKNSGNLSIIGVTYKFSGINYVNFGSKLSFFNNKNNLKQYLNIFVVPNISYDDIIFWEKNDMQKQNLCINNNGKVVIKSKKKLNYEAEKKIKLLTSEVFIDQTEGTNEIFSFENMITKDNELIVTIECSNIYKMNRYKLLVTHWLEINGKVIISSKLFDLFSNIPPLPKITNISWIPKLDFQQACFKSNNNKWKVSNIWVIFTLENNSRVYPIEFSFSSNLLEGKKALLLPDKRNYRWVVETKIKNLIELQSNPLLLNWKAFFPNIIFDKNKSEFIIAGNLTANILIPEFLSRYEFYVEIKCNGTKIENRQAIPVNSMANIEIYAISERKSTSLTSIRIIPFGDTMKSKQIYLDYYESDINVSEVPILYFSIIGLEKKTYEWIVGVEELETSTQERVFHWKNDLLSISFT</sequence>
<evidence type="ECO:0000313" key="3">
    <source>
        <dbReference type="Proteomes" id="UP000593906"/>
    </source>
</evidence>
<evidence type="ECO:0000313" key="2">
    <source>
        <dbReference type="EMBL" id="QOY40665.1"/>
    </source>
</evidence>
<reference evidence="2 3" key="1">
    <citation type="submission" date="2019-09" db="EMBL/GenBank/DDBJ databases">
        <title>Consistent, comparative and evidence-based genome assembly and annotation for Cryptosporidium parvum, C. hominis and C. tyzzeri.</title>
        <authorList>
            <person name="Baptista R.P."/>
            <person name="Li Y."/>
            <person name="Sateriale A."/>
            <person name="Ansell B."/>
            <person name="Jex A."/>
            <person name="Sanders M."/>
            <person name="Brooks K."/>
            <person name="Tracey A."/>
            <person name="Berriman M."/>
            <person name="Striepen B."/>
            <person name="Cotton J.A."/>
            <person name="Kissinger J.C."/>
        </authorList>
    </citation>
    <scope>NUCLEOTIDE SEQUENCE [LARGE SCALE GENOMIC DNA]</scope>
    <source>
        <strain evidence="2 3">IOWA-ATCC</strain>
    </source>
</reference>
<dbReference type="EMBL" id="CP044416">
    <property type="protein sequence ID" value="QOY40665.1"/>
    <property type="molecule type" value="Genomic_DNA"/>
</dbReference>
<dbReference type="Pfam" id="PF26254">
    <property type="entry name" value="Ig_TRAPPC9-Trs120_1st"/>
    <property type="match status" value="1"/>
</dbReference>
<feature type="domain" description="Trs120/TRAPPC9 first Ig-like" evidence="1">
    <location>
        <begin position="816"/>
        <end position="941"/>
    </location>
</feature>
<dbReference type="Proteomes" id="UP000593906">
    <property type="component" value="Chromosome 7"/>
</dbReference>
<protein>
    <recommendedName>
        <fullName evidence="1">Trs120/TRAPPC9 first Ig-like domain-containing protein</fullName>
    </recommendedName>
</protein>
<accession>A0A7S7LDS8</accession>
<gene>
    <name evidence="2" type="ORF">CPATCC_003550</name>
</gene>
<name>A0A7S7LDS8_CRYPV</name>
<dbReference type="OMA" id="DASEYWI"/>